<dbReference type="InterPro" id="IPR001763">
    <property type="entry name" value="Rhodanese-like_dom"/>
</dbReference>
<sequence length="140" mass="14820">MKFFSDYTNLILIAIAVISGALLAWPVLMRRGRGLSSQDATQLINRRNAVVLDIRSAEAYAAGHLPQARHLAFADLAGKAAQVAKNKNTPVIVVCQSGVQSARAEALLKTAGYAEVHGLDGGIDGWQKAGMPIVKQGVAK</sequence>
<dbReference type="Pfam" id="PF00581">
    <property type="entry name" value="Rhodanese"/>
    <property type="match status" value="1"/>
</dbReference>
<dbReference type="PANTHER" id="PTHR43031">
    <property type="entry name" value="FAD-DEPENDENT OXIDOREDUCTASE"/>
    <property type="match status" value="1"/>
</dbReference>
<dbReference type="CDD" id="cd00158">
    <property type="entry name" value="RHOD"/>
    <property type="match status" value="1"/>
</dbReference>
<name>A0ABT3ZKS9_9BURK</name>
<gene>
    <name evidence="3" type="ORF">OVY01_07850</name>
</gene>
<feature type="transmembrane region" description="Helical" evidence="1">
    <location>
        <begin position="6"/>
        <end position="28"/>
    </location>
</feature>
<dbReference type="PANTHER" id="PTHR43031:SF18">
    <property type="entry name" value="RHODANESE-RELATED SULFURTRANSFERASES"/>
    <property type="match status" value="1"/>
</dbReference>
<keyword evidence="4" id="KW-1185">Reference proteome</keyword>
<dbReference type="InterPro" id="IPR050229">
    <property type="entry name" value="GlpE_sulfurtransferase"/>
</dbReference>
<dbReference type="SMART" id="SM00450">
    <property type="entry name" value="RHOD"/>
    <property type="match status" value="1"/>
</dbReference>
<dbReference type="EMBL" id="JAPMXC010000001">
    <property type="protein sequence ID" value="MCY0387145.1"/>
    <property type="molecule type" value="Genomic_DNA"/>
</dbReference>
<keyword evidence="1" id="KW-1133">Transmembrane helix</keyword>
<organism evidence="3 4">
    <name type="scientific">Robbsia betulipollinis</name>
    <dbReference type="NCBI Taxonomy" id="2981849"/>
    <lineage>
        <taxon>Bacteria</taxon>
        <taxon>Pseudomonadati</taxon>
        <taxon>Pseudomonadota</taxon>
        <taxon>Betaproteobacteria</taxon>
        <taxon>Burkholderiales</taxon>
        <taxon>Burkholderiaceae</taxon>
        <taxon>Robbsia</taxon>
    </lineage>
</organism>
<protein>
    <submittedName>
        <fullName evidence="3">Rhodanese-like domain-containing protein</fullName>
    </submittedName>
</protein>
<comment type="caution">
    <text evidence="3">The sequence shown here is derived from an EMBL/GenBank/DDBJ whole genome shotgun (WGS) entry which is preliminary data.</text>
</comment>
<dbReference type="RefSeq" id="WP_267847708.1">
    <property type="nucleotide sequence ID" value="NZ_JAPMXC010000001.1"/>
</dbReference>
<accession>A0ABT3ZKS9</accession>
<evidence type="ECO:0000259" key="2">
    <source>
        <dbReference type="PROSITE" id="PS50206"/>
    </source>
</evidence>
<feature type="domain" description="Rhodanese" evidence="2">
    <location>
        <begin position="45"/>
        <end position="135"/>
    </location>
</feature>
<keyword evidence="1" id="KW-0812">Transmembrane</keyword>
<reference evidence="3" key="1">
    <citation type="submission" date="2022-11" db="EMBL/GenBank/DDBJ databases">
        <title>Robbsia betulipollinis sp. nov., isolated from pollen of birch (Betula pendula).</title>
        <authorList>
            <person name="Shi H."/>
            <person name="Ambika Manirajan B."/>
            <person name="Ratering S."/>
            <person name="Geissler-Plaum R."/>
            <person name="Schnell S."/>
        </authorList>
    </citation>
    <scope>NUCLEOTIDE SEQUENCE</scope>
    <source>
        <strain evidence="3">Bb-Pol-6</strain>
    </source>
</reference>
<proteinExistence type="predicted"/>
<evidence type="ECO:0000313" key="4">
    <source>
        <dbReference type="Proteomes" id="UP001082899"/>
    </source>
</evidence>
<dbReference type="SUPFAM" id="SSF52821">
    <property type="entry name" value="Rhodanese/Cell cycle control phosphatase"/>
    <property type="match status" value="1"/>
</dbReference>
<dbReference type="PROSITE" id="PS50206">
    <property type="entry name" value="RHODANESE_3"/>
    <property type="match status" value="1"/>
</dbReference>
<dbReference type="Proteomes" id="UP001082899">
    <property type="component" value="Unassembled WGS sequence"/>
</dbReference>
<evidence type="ECO:0000256" key="1">
    <source>
        <dbReference type="SAM" id="Phobius"/>
    </source>
</evidence>
<dbReference type="Gene3D" id="3.40.250.10">
    <property type="entry name" value="Rhodanese-like domain"/>
    <property type="match status" value="1"/>
</dbReference>
<dbReference type="InterPro" id="IPR036873">
    <property type="entry name" value="Rhodanese-like_dom_sf"/>
</dbReference>
<keyword evidence="1" id="KW-0472">Membrane</keyword>
<evidence type="ECO:0000313" key="3">
    <source>
        <dbReference type="EMBL" id="MCY0387145.1"/>
    </source>
</evidence>